<proteinExistence type="predicted"/>
<keyword evidence="2" id="KW-1133">Transmembrane helix</keyword>
<dbReference type="Proteomes" id="UP001239462">
    <property type="component" value="Unassembled WGS sequence"/>
</dbReference>
<gene>
    <name evidence="3" type="ORF">QTN89_14530</name>
</gene>
<feature type="transmembrane region" description="Helical" evidence="2">
    <location>
        <begin position="32"/>
        <end position="56"/>
    </location>
</feature>
<dbReference type="PANTHER" id="PTHR12558">
    <property type="entry name" value="CELL DIVISION CYCLE 16,23,27"/>
    <property type="match status" value="1"/>
</dbReference>
<dbReference type="Pfam" id="PF13181">
    <property type="entry name" value="TPR_8"/>
    <property type="match status" value="1"/>
</dbReference>
<dbReference type="Gene3D" id="1.25.40.10">
    <property type="entry name" value="Tetratricopeptide repeat domain"/>
    <property type="match status" value="2"/>
</dbReference>
<comment type="caution">
    <text evidence="3">The sequence shown here is derived from an EMBL/GenBank/DDBJ whole genome shotgun (WGS) entry which is preliminary data.</text>
</comment>
<evidence type="ECO:0000313" key="4">
    <source>
        <dbReference type="Proteomes" id="UP001239462"/>
    </source>
</evidence>
<evidence type="ECO:0000256" key="2">
    <source>
        <dbReference type="SAM" id="Phobius"/>
    </source>
</evidence>
<reference evidence="3 4" key="1">
    <citation type="submission" date="2023-06" db="EMBL/GenBank/DDBJ databases">
        <title>Roseiconus lacunae JC819 isolated from Gulf of Mannar region, Tamil Nadu.</title>
        <authorList>
            <person name="Pk S."/>
            <person name="Ch S."/>
            <person name="Ch V.R."/>
        </authorList>
    </citation>
    <scope>NUCLEOTIDE SEQUENCE [LARGE SCALE GENOMIC DNA]</scope>
    <source>
        <strain evidence="3 4">JC819</strain>
    </source>
</reference>
<protein>
    <submittedName>
        <fullName evidence="3">Tetratricopeptide repeat protein</fullName>
    </submittedName>
</protein>
<dbReference type="EMBL" id="JASZZN010000009">
    <property type="protein sequence ID" value="MDM4016659.1"/>
    <property type="molecule type" value="Genomic_DNA"/>
</dbReference>
<sequence>MEALNPLVWIRWCSEFVRGWFVGIPWQDAPKAIPAIVLSIVLFVTGFIAFSGGTGWRNRRLERQLMVSLERDDFPTAEIVIRRQLEADPENLELLHRFAWIRDAQSHPDEAKAIMRKLLHHGHAPAARWLLQNDMIGKKWSDFDEQQLDECGLILELISDADPKDVSVKKMYTDYAIFRHRYSTAVELLLELSETEPLLGLKAAELSRRLGEHDQAELYAAKTLEIVQEMQKDDPMDANLAFMVARNQLFLDRHSDAIRTLKRSLDISQDPKQKQMLTLALGDAIVAYVNFIEQSPTNTVSERLKVLQMLEAAVQIAPNNPRVVTMLADHVLGSLDEQNQEVVTVRNALVRGAPLWISHFIKGTAALMKDDMKRAELHLGLAIEQNGKSAAVLNNLAVALSSKQEPDLERALEISNEAINSIPVATPHFYETRGQILYRLGRLREAISDLERALAAPTLALKAHQMLAKCYDEVGDPELAEQHRDAVSRMEREMAAGTLDFKLPGEKKSQGSASKADGGETTEGDDDDSASAESSNVVPSPAEGGSATE</sequence>
<name>A0ABT7PJJ1_9BACT</name>
<dbReference type="InterPro" id="IPR019734">
    <property type="entry name" value="TPR_rpt"/>
</dbReference>
<accession>A0ABT7PJJ1</accession>
<evidence type="ECO:0000313" key="3">
    <source>
        <dbReference type="EMBL" id="MDM4016659.1"/>
    </source>
</evidence>
<evidence type="ECO:0000256" key="1">
    <source>
        <dbReference type="SAM" id="MobiDB-lite"/>
    </source>
</evidence>
<dbReference type="SUPFAM" id="SSF48452">
    <property type="entry name" value="TPR-like"/>
    <property type="match status" value="2"/>
</dbReference>
<dbReference type="PANTHER" id="PTHR12558:SF13">
    <property type="entry name" value="CELL DIVISION CYCLE PROTEIN 27 HOMOLOG"/>
    <property type="match status" value="1"/>
</dbReference>
<feature type="region of interest" description="Disordered" evidence="1">
    <location>
        <begin position="497"/>
        <end position="549"/>
    </location>
</feature>
<keyword evidence="4" id="KW-1185">Reference proteome</keyword>
<dbReference type="RefSeq" id="WP_289164305.1">
    <property type="nucleotide sequence ID" value="NZ_JASZZN010000009.1"/>
</dbReference>
<keyword evidence="2" id="KW-0472">Membrane</keyword>
<keyword evidence="2" id="KW-0812">Transmembrane</keyword>
<organism evidence="3 4">
    <name type="scientific">Roseiconus lacunae</name>
    <dbReference type="NCBI Taxonomy" id="2605694"/>
    <lineage>
        <taxon>Bacteria</taxon>
        <taxon>Pseudomonadati</taxon>
        <taxon>Planctomycetota</taxon>
        <taxon>Planctomycetia</taxon>
        <taxon>Pirellulales</taxon>
        <taxon>Pirellulaceae</taxon>
        <taxon>Roseiconus</taxon>
    </lineage>
</organism>
<feature type="compositionally biased region" description="Acidic residues" evidence="1">
    <location>
        <begin position="520"/>
        <end position="530"/>
    </location>
</feature>
<dbReference type="InterPro" id="IPR011990">
    <property type="entry name" value="TPR-like_helical_dom_sf"/>
</dbReference>